<feature type="domain" description="DUF1985" evidence="6">
    <location>
        <begin position="50"/>
        <end position="169"/>
    </location>
</feature>
<keyword evidence="4" id="KW-0175">Coiled coil</keyword>
<organism evidence="7 8">
    <name type="scientific">Artemisia annua</name>
    <name type="common">Sweet wormwood</name>
    <dbReference type="NCBI Taxonomy" id="35608"/>
    <lineage>
        <taxon>Eukaryota</taxon>
        <taxon>Viridiplantae</taxon>
        <taxon>Streptophyta</taxon>
        <taxon>Embryophyta</taxon>
        <taxon>Tracheophyta</taxon>
        <taxon>Spermatophyta</taxon>
        <taxon>Magnoliopsida</taxon>
        <taxon>eudicotyledons</taxon>
        <taxon>Gunneridae</taxon>
        <taxon>Pentapetalae</taxon>
        <taxon>asterids</taxon>
        <taxon>campanulids</taxon>
        <taxon>Asterales</taxon>
        <taxon>Asteraceae</taxon>
        <taxon>Asteroideae</taxon>
        <taxon>Anthemideae</taxon>
        <taxon>Artemisiinae</taxon>
        <taxon>Artemisia</taxon>
    </lineage>
</organism>
<keyword evidence="8" id="KW-1185">Reference proteome</keyword>
<dbReference type="Proteomes" id="UP000245207">
    <property type="component" value="Unassembled WGS sequence"/>
</dbReference>
<proteinExistence type="inferred from homology"/>
<dbReference type="Pfam" id="PF09331">
    <property type="entry name" value="DUF1985"/>
    <property type="match status" value="1"/>
</dbReference>
<dbReference type="GO" id="GO:0008234">
    <property type="term" value="F:cysteine-type peptidase activity"/>
    <property type="evidence" value="ECO:0007669"/>
    <property type="project" value="InterPro"/>
</dbReference>
<dbReference type="OrthoDB" id="1930729at2759"/>
<evidence type="ECO:0000256" key="1">
    <source>
        <dbReference type="ARBA" id="ARBA00005234"/>
    </source>
</evidence>
<dbReference type="GO" id="GO:0006508">
    <property type="term" value="P:proteolysis"/>
    <property type="evidence" value="ECO:0007669"/>
    <property type="project" value="UniProtKB-KW"/>
</dbReference>
<dbReference type="PANTHER" id="PTHR48449">
    <property type="entry name" value="DUF1985 DOMAIN-CONTAINING PROTEIN"/>
    <property type="match status" value="1"/>
</dbReference>
<comment type="similarity">
    <text evidence="1">Belongs to the peptidase C48 family.</text>
</comment>
<dbReference type="InterPro" id="IPR015410">
    <property type="entry name" value="DUF1985"/>
</dbReference>
<dbReference type="EMBL" id="PKPP01012849">
    <property type="protein sequence ID" value="PWA41754.1"/>
    <property type="molecule type" value="Genomic_DNA"/>
</dbReference>
<dbReference type="Pfam" id="PF02902">
    <property type="entry name" value="Peptidase_C48"/>
    <property type="match status" value="1"/>
</dbReference>
<keyword evidence="3" id="KW-0378">Hydrolase</keyword>
<keyword evidence="2" id="KW-0645">Protease</keyword>
<evidence type="ECO:0000259" key="5">
    <source>
        <dbReference type="Pfam" id="PF02902"/>
    </source>
</evidence>
<name>A0A2U1KYF9_ARTAN</name>
<protein>
    <submittedName>
        <fullName evidence="7">Phospholipase-like protein</fullName>
    </submittedName>
</protein>
<dbReference type="PANTHER" id="PTHR48449:SF1">
    <property type="entry name" value="DUF1985 DOMAIN-CONTAINING PROTEIN"/>
    <property type="match status" value="1"/>
</dbReference>
<evidence type="ECO:0000256" key="4">
    <source>
        <dbReference type="SAM" id="Coils"/>
    </source>
</evidence>
<dbReference type="InterPro" id="IPR003653">
    <property type="entry name" value="Peptidase_C48_C"/>
</dbReference>
<comment type="caution">
    <text evidence="7">The sequence shown here is derived from an EMBL/GenBank/DDBJ whole genome shotgun (WGS) entry which is preliminary data.</text>
</comment>
<evidence type="ECO:0000256" key="3">
    <source>
        <dbReference type="ARBA" id="ARBA00022801"/>
    </source>
</evidence>
<reference evidence="7 8" key="1">
    <citation type="journal article" date="2018" name="Mol. Plant">
        <title>The genome of Artemisia annua provides insight into the evolution of Asteraceae family and artemisinin biosynthesis.</title>
        <authorList>
            <person name="Shen Q."/>
            <person name="Zhang L."/>
            <person name="Liao Z."/>
            <person name="Wang S."/>
            <person name="Yan T."/>
            <person name="Shi P."/>
            <person name="Liu M."/>
            <person name="Fu X."/>
            <person name="Pan Q."/>
            <person name="Wang Y."/>
            <person name="Lv Z."/>
            <person name="Lu X."/>
            <person name="Zhang F."/>
            <person name="Jiang W."/>
            <person name="Ma Y."/>
            <person name="Chen M."/>
            <person name="Hao X."/>
            <person name="Li L."/>
            <person name="Tang Y."/>
            <person name="Lv G."/>
            <person name="Zhou Y."/>
            <person name="Sun X."/>
            <person name="Brodelius P.E."/>
            <person name="Rose J.K.C."/>
            <person name="Tang K."/>
        </authorList>
    </citation>
    <scope>NUCLEOTIDE SEQUENCE [LARGE SCALE GENOMIC DNA]</scope>
    <source>
        <strain evidence="8">cv. Huhao1</strain>
        <tissue evidence="7">Leaf</tissue>
    </source>
</reference>
<evidence type="ECO:0000256" key="2">
    <source>
        <dbReference type="ARBA" id="ARBA00022670"/>
    </source>
</evidence>
<evidence type="ECO:0000259" key="6">
    <source>
        <dbReference type="Pfam" id="PF09331"/>
    </source>
</evidence>
<evidence type="ECO:0000313" key="8">
    <source>
        <dbReference type="Proteomes" id="UP000245207"/>
    </source>
</evidence>
<sequence length="595" mass="70402">MWYNRVGKIEMGRLELFDELAKACGSTALEHYMLRKQHDVNDAHYDMPLIYYVEGHTLHFGRAEFALITGFRFGSVSFGLYTSGDLKFRERIFPHRIGLSVTNLDLIGVIEDEELFGKISDEDVVRVCLFLALEVIFMGRLLNSEVDDKLMRLVESLEAWNAFPWGEHIWTHLYDQIVGVIRKHSHKHLEGLKKDRMYVPTYTIGGFVFAFQIWILETYATSNVWWIKIAPVIPRAVAWSKKTIFKRSDCSKLFAKDVKPTCDMRPTRAEYESNWWTDTNDYIQQYIPRPPPLRPESSLVDAYLAKLEKKRNHTKLDVCELPIVSRSDSSVREPSLKDSVITELNTRVFKLESIIQVLHRERNGGVVAPLAFNDCFSNMTNDFRASLNNLYLDLVKLPESDEDIVLEYIRKEELRLRLEEEDRLQLEDEKMRKHEMRIRVDEYKRMRSEEEMDLSRWFHTIDTLWLNDEFDLFLSKPGKHIDLWVDYMWHVRPENCKWAMVSTYFVQLLLQNTMPLFYVDGRRYPIPWSDVDQVLMPINETERHWCVAHFDILSGLVTFYDSGNAYDYECRDWYVRLRDCLEVRVYAECFLSLGF</sequence>
<feature type="coiled-coil region" evidence="4">
    <location>
        <begin position="409"/>
        <end position="446"/>
    </location>
</feature>
<dbReference type="InterPro" id="IPR038765">
    <property type="entry name" value="Papain-like_cys_pep_sf"/>
</dbReference>
<dbReference type="AlphaFoldDB" id="A0A2U1KYF9"/>
<dbReference type="Gene3D" id="3.40.395.10">
    <property type="entry name" value="Adenoviral Proteinase, Chain A"/>
    <property type="match status" value="1"/>
</dbReference>
<evidence type="ECO:0000313" key="7">
    <source>
        <dbReference type="EMBL" id="PWA41754.1"/>
    </source>
</evidence>
<dbReference type="SUPFAM" id="SSF54001">
    <property type="entry name" value="Cysteine proteinases"/>
    <property type="match status" value="1"/>
</dbReference>
<accession>A0A2U1KYF9</accession>
<feature type="domain" description="Ubiquitin-like protease family profile" evidence="5">
    <location>
        <begin position="529"/>
        <end position="568"/>
    </location>
</feature>
<gene>
    <name evidence="7" type="ORF">CTI12_AA549680</name>
</gene>